<feature type="coiled-coil region" evidence="5">
    <location>
        <begin position="86"/>
        <end position="120"/>
    </location>
</feature>
<sequence length="246" mass="28971">MKNYNFNIDYVSKLLGIPKSTLRFWEEKNLIQIKRDDNGYRVYSTRDIINIADIMSYKDLGIKISDIQDLSSNSLISQEKFINESLIETQKQINNYYKILDNLNNKKKQLQKLSILQKNEYTTENIQFDTVVEFNIHDDDLIKLYSQNTSLYIRYYNSTDMDIEKRGIIVNSSNEKNNVLWTNNKEKFIVFMVKEIVNAGYKSNLPDKLKKINSSLNTGIILLEYLTTALDNDDIVDYYKAYLEIK</sequence>
<organism evidence="7 8">
    <name type="scientific">Peptoniphilus hominis</name>
    <name type="common">ex Hitch et al. 2025</name>
    <dbReference type="NCBI Taxonomy" id="3133174"/>
    <lineage>
        <taxon>Bacteria</taxon>
        <taxon>Bacillati</taxon>
        <taxon>Bacillota</taxon>
        <taxon>Tissierellia</taxon>
        <taxon>Tissierellales</taxon>
        <taxon>Peptoniphilaceae</taxon>
        <taxon>Peptoniphilus</taxon>
    </lineage>
</organism>
<keyword evidence="2" id="KW-0805">Transcription regulation</keyword>
<evidence type="ECO:0000259" key="6">
    <source>
        <dbReference type="PROSITE" id="PS50937"/>
    </source>
</evidence>
<evidence type="ECO:0000313" key="7">
    <source>
        <dbReference type="EMBL" id="MEQ2401808.1"/>
    </source>
</evidence>
<dbReference type="Pfam" id="PF13411">
    <property type="entry name" value="MerR_1"/>
    <property type="match status" value="1"/>
</dbReference>
<keyword evidence="1" id="KW-0678">Repressor</keyword>
<keyword evidence="5" id="KW-0175">Coiled coil</keyword>
<proteinExistence type="predicted"/>
<gene>
    <name evidence="7" type="ORF">WMO19_09380</name>
</gene>
<comment type="caution">
    <text evidence="7">The sequence shown here is derived from an EMBL/GenBank/DDBJ whole genome shotgun (WGS) entry which is preliminary data.</text>
</comment>
<dbReference type="SUPFAM" id="SSF46955">
    <property type="entry name" value="Putative DNA-binding domain"/>
    <property type="match status" value="1"/>
</dbReference>
<evidence type="ECO:0000256" key="3">
    <source>
        <dbReference type="ARBA" id="ARBA00023125"/>
    </source>
</evidence>
<dbReference type="PANTHER" id="PTHR30204">
    <property type="entry name" value="REDOX-CYCLING DRUG-SENSING TRANSCRIPTIONAL ACTIVATOR SOXR"/>
    <property type="match status" value="1"/>
</dbReference>
<dbReference type="Gene3D" id="1.10.1660.10">
    <property type="match status" value="1"/>
</dbReference>
<keyword evidence="4" id="KW-0804">Transcription</keyword>
<evidence type="ECO:0000256" key="4">
    <source>
        <dbReference type="ARBA" id="ARBA00023163"/>
    </source>
</evidence>
<keyword evidence="3" id="KW-0238">DNA-binding</keyword>
<feature type="domain" description="HTH merR-type" evidence="6">
    <location>
        <begin position="5"/>
        <end position="73"/>
    </location>
</feature>
<dbReference type="InterPro" id="IPR009061">
    <property type="entry name" value="DNA-bd_dom_put_sf"/>
</dbReference>
<keyword evidence="8" id="KW-1185">Reference proteome</keyword>
<dbReference type="PROSITE" id="PS50937">
    <property type="entry name" value="HTH_MERR_2"/>
    <property type="match status" value="1"/>
</dbReference>
<name>A0ABV1CG66_9FIRM</name>
<dbReference type="SMART" id="SM00422">
    <property type="entry name" value="HTH_MERR"/>
    <property type="match status" value="1"/>
</dbReference>
<accession>A0ABV1CG66</accession>
<dbReference type="RefSeq" id="WP_019125739.1">
    <property type="nucleotide sequence ID" value="NZ_JBBMFO010000045.1"/>
</dbReference>
<dbReference type="Proteomes" id="UP001447979">
    <property type="component" value="Unassembled WGS sequence"/>
</dbReference>
<dbReference type="InterPro" id="IPR047057">
    <property type="entry name" value="MerR_fam"/>
</dbReference>
<reference evidence="7 8" key="1">
    <citation type="submission" date="2024-03" db="EMBL/GenBank/DDBJ databases">
        <title>Human intestinal bacterial collection.</title>
        <authorList>
            <person name="Pauvert C."/>
            <person name="Hitch T.C.A."/>
            <person name="Clavel T."/>
        </authorList>
    </citation>
    <scope>NUCLEOTIDE SEQUENCE [LARGE SCALE GENOMIC DNA]</scope>
    <source>
        <strain evidence="7 8">CLA-SR-H025</strain>
    </source>
</reference>
<evidence type="ECO:0000256" key="5">
    <source>
        <dbReference type="SAM" id="Coils"/>
    </source>
</evidence>
<evidence type="ECO:0000256" key="1">
    <source>
        <dbReference type="ARBA" id="ARBA00022491"/>
    </source>
</evidence>
<evidence type="ECO:0000256" key="2">
    <source>
        <dbReference type="ARBA" id="ARBA00023015"/>
    </source>
</evidence>
<dbReference type="EMBL" id="JBBMFO010000045">
    <property type="protein sequence ID" value="MEQ2401808.1"/>
    <property type="molecule type" value="Genomic_DNA"/>
</dbReference>
<protein>
    <submittedName>
        <fullName evidence="7">MerR family transcriptional regulator</fullName>
    </submittedName>
</protein>
<dbReference type="CDD" id="cd00592">
    <property type="entry name" value="HTH_MerR-like"/>
    <property type="match status" value="1"/>
</dbReference>
<evidence type="ECO:0000313" key="8">
    <source>
        <dbReference type="Proteomes" id="UP001447979"/>
    </source>
</evidence>
<dbReference type="InterPro" id="IPR000551">
    <property type="entry name" value="MerR-type_HTH_dom"/>
</dbReference>
<dbReference type="PANTHER" id="PTHR30204:SF69">
    <property type="entry name" value="MERR-FAMILY TRANSCRIPTIONAL REGULATOR"/>
    <property type="match status" value="1"/>
</dbReference>